<keyword evidence="6" id="KW-1185">Reference proteome</keyword>
<evidence type="ECO:0000256" key="1">
    <source>
        <dbReference type="PIRSR" id="PIRSR601310-1"/>
    </source>
</evidence>
<dbReference type="PROSITE" id="PS51084">
    <property type="entry name" value="HIT_2"/>
    <property type="match status" value="1"/>
</dbReference>
<dbReference type="InterPro" id="IPR011146">
    <property type="entry name" value="HIT-like"/>
</dbReference>
<reference evidence="5" key="1">
    <citation type="submission" date="2021-02" db="EMBL/GenBank/DDBJ databases">
        <title>Genome sequence of Rhodospirillales sp. strain TMPK1 isolated from soil.</title>
        <authorList>
            <person name="Nakai R."/>
            <person name="Kusada H."/>
            <person name="Tamaki H."/>
        </authorList>
    </citation>
    <scope>NUCLEOTIDE SEQUENCE</scope>
    <source>
        <strain evidence="5">TMPK1</strain>
    </source>
</reference>
<proteinExistence type="predicted"/>
<feature type="domain" description="HIT" evidence="4">
    <location>
        <begin position="9"/>
        <end position="119"/>
    </location>
</feature>
<dbReference type="Pfam" id="PF01230">
    <property type="entry name" value="HIT"/>
    <property type="match status" value="1"/>
</dbReference>
<evidence type="ECO:0000256" key="2">
    <source>
        <dbReference type="PIRSR" id="PIRSR601310-3"/>
    </source>
</evidence>
<dbReference type="AlphaFoldDB" id="A0A8S8XHM4"/>
<feature type="short sequence motif" description="Histidine triad motif" evidence="2 3">
    <location>
        <begin position="103"/>
        <end position="107"/>
    </location>
</feature>
<dbReference type="Gene3D" id="3.30.428.10">
    <property type="entry name" value="HIT-like"/>
    <property type="match status" value="1"/>
</dbReference>
<dbReference type="PRINTS" id="PR00332">
    <property type="entry name" value="HISTRIAD"/>
</dbReference>
<evidence type="ECO:0000313" key="5">
    <source>
        <dbReference type="EMBL" id="GIL40715.1"/>
    </source>
</evidence>
<organism evidence="5 6">
    <name type="scientific">Roseiterribacter gracilis</name>
    <dbReference type="NCBI Taxonomy" id="2812848"/>
    <lineage>
        <taxon>Bacteria</taxon>
        <taxon>Pseudomonadati</taxon>
        <taxon>Pseudomonadota</taxon>
        <taxon>Alphaproteobacteria</taxon>
        <taxon>Rhodospirillales</taxon>
        <taxon>Roseiterribacteraceae</taxon>
        <taxon>Roseiterribacter</taxon>
    </lineage>
</organism>
<protein>
    <submittedName>
        <fullName evidence="5">Histidine triad nucleotide-binding protein</fullName>
    </submittedName>
</protein>
<accession>A0A8S8XHM4</accession>
<dbReference type="GO" id="GO:0003824">
    <property type="term" value="F:catalytic activity"/>
    <property type="evidence" value="ECO:0007669"/>
    <property type="project" value="InterPro"/>
</dbReference>
<dbReference type="InterPro" id="IPR036265">
    <property type="entry name" value="HIT-like_sf"/>
</dbReference>
<feature type="active site" description="Tele-AMP-histidine intermediate" evidence="1">
    <location>
        <position position="105"/>
    </location>
</feature>
<evidence type="ECO:0000313" key="6">
    <source>
        <dbReference type="Proteomes" id="UP000681075"/>
    </source>
</evidence>
<dbReference type="Proteomes" id="UP000681075">
    <property type="component" value="Unassembled WGS sequence"/>
</dbReference>
<sequence>MRSYDSSNIFARILRGEIPSPRVHDGRHAVAIKDIHPQAPTHLLVLPTGNYVDFDDFAARASDEEIVAYVRAIGSIAREAKVADSGYRVIFNVGPDSHQEVPHLHAHILGGRALGPLLKKIDE</sequence>
<dbReference type="RefSeq" id="WP_420243891.1">
    <property type="nucleotide sequence ID" value="NZ_BOPV01000001.1"/>
</dbReference>
<comment type="caution">
    <text evidence="5">The sequence shown here is derived from an EMBL/GenBank/DDBJ whole genome shotgun (WGS) entry which is preliminary data.</text>
</comment>
<dbReference type="SUPFAM" id="SSF54197">
    <property type="entry name" value="HIT-like"/>
    <property type="match status" value="1"/>
</dbReference>
<dbReference type="InterPro" id="IPR001310">
    <property type="entry name" value="Histidine_triad_HIT"/>
</dbReference>
<evidence type="ECO:0000259" key="4">
    <source>
        <dbReference type="PROSITE" id="PS51084"/>
    </source>
</evidence>
<name>A0A8S8XHM4_9PROT</name>
<dbReference type="EMBL" id="BOPV01000001">
    <property type="protein sequence ID" value="GIL40715.1"/>
    <property type="molecule type" value="Genomic_DNA"/>
</dbReference>
<evidence type="ECO:0000256" key="3">
    <source>
        <dbReference type="PROSITE-ProRule" id="PRU00464"/>
    </source>
</evidence>
<dbReference type="PANTHER" id="PTHR23089">
    <property type="entry name" value="HISTIDINE TRIAD HIT PROTEIN"/>
    <property type="match status" value="1"/>
</dbReference>
<gene>
    <name evidence="5" type="ORF">TMPK1_29520</name>
</gene>